<dbReference type="PROSITE" id="PS50880">
    <property type="entry name" value="TOPRIM"/>
    <property type="match status" value="1"/>
</dbReference>
<dbReference type="Pfam" id="PF13662">
    <property type="entry name" value="Toprim_4"/>
    <property type="match status" value="1"/>
</dbReference>
<dbReference type="GO" id="GO:0008270">
    <property type="term" value="F:zinc ion binding"/>
    <property type="evidence" value="ECO:0007669"/>
    <property type="project" value="UniProtKB-UniRule"/>
</dbReference>
<evidence type="ECO:0000256" key="12">
    <source>
        <dbReference type="HAMAP-Rule" id="MF_00974"/>
    </source>
</evidence>
<dbReference type="SMART" id="SM00400">
    <property type="entry name" value="ZnF_CHCC"/>
    <property type="match status" value="1"/>
</dbReference>
<dbReference type="Proteomes" id="UP000275883">
    <property type="component" value="Chromosome"/>
</dbReference>
<keyword evidence="7 12" id="KW-0863">Zinc-finger</keyword>
<evidence type="ECO:0000256" key="5">
    <source>
        <dbReference type="ARBA" id="ARBA00022705"/>
    </source>
</evidence>
<keyword evidence="15" id="KW-1185">Reference proteome</keyword>
<dbReference type="InterPro" id="IPR050219">
    <property type="entry name" value="DnaG_primase"/>
</dbReference>
<keyword evidence="9" id="KW-0460">Magnesium</keyword>
<dbReference type="EMBL" id="CP034044">
    <property type="protein sequence ID" value="AZG68845.1"/>
    <property type="molecule type" value="Genomic_DNA"/>
</dbReference>
<keyword evidence="10 12" id="KW-0238">DNA-binding</keyword>
<dbReference type="RefSeq" id="WP_124724538.1">
    <property type="nucleotide sequence ID" value="NZ_CP034044.1"/>
</dbReference>
<evidence type="ECO:0000256" key="9">
    <source>
        <dbReference type="ARBA" id="ARBA00022842"/>
    </source>
</evidence>
<keyword evidence="4 12" id="KW-0548">Nucleotidyltransferase</keyword>
<reference evidence="14 15" key="1">
    <citation type="submission" date="2018-11" db="EMBL/GenBank/DDBJ databases">
        <title>Genome sequence of Mycoplasma struthionis sp. nov.</title>
        <authorList>
            <person name="Spergser J."/>
        </authorList>
    </citation>
    <scope>NUCLEOTIDE SEQUENCE [LARGE SCALE GENOMIC DNA]</scope>
    <source>
        <strain evidence="14 15">237IA</strain>
    </source>
</reference>
<evidence type="ECO:0000256" key="3">
    <source>
        <dbReference type="ARBA" id="ARBA00022679"/>
    </source>
</evidence>
<comment type="function">
    <text evidence="12">RNA polymerase that catalyzes the synthesis of short RNA molecules used as primers for DNA polymerase during DNA replication.</text>
</comment>
<dbReference type="SUPFAM" id="SSF57783">
    <property type="entry name" value="Zinc beta-ribbon"/>
    <property type="match status" value="1"/>
</dbReference>
<comment type="catalytic activity">
    <reaction evidence="12">
        <text>ssDNA + n NTP = ssDNA/pppN(pN)n-1 hybrid + (n-1) diphosphate.</text>
        <dbReference type="EC" id="2.7.7.101"/>
    </reaction>
</comment>
<dbReference type="HAMAP" id="MF_00974">
    <property type="entry name" value="DNA_primase_DnaG"/>
    <property type="match status" value="1"/>
</dbReference>
<dbReference type="GO" id="GO:0003899">
    <property type="term" value="F:DNA-directed RNA polymerase activity"/>
    <property type="evidence" value="ECO:0007669"/>
    <property type="project" value="UniProtKB-UniRule"/>
</dbReference>
<dbReference type="EC" id="2.7.7.101" evidence="12"/>
<comment type="subunit">
    <text evidence="12">Monomer. Interacts with DnaB.</text>
</comment>
<keyword evidence="8 12" id="KW-0862">Zinc</keyword>
<evidence type="ECO:0000256" key="1">
    <source>
        <dbReference type="ARBA" id="ARBA00022478"/>
    </source>
</evidence>
<dbReference type="InterPro" id="IPR030846">
    <property type="entry name" value="DnaG_bac"/>
</dbReference>
<keyword evidence="5 12" id="KW-0235">DNA replication</keyword>
<dbReference type="PANTHER" id="PTHR30313">
    <property type="entry name" value="DNA PRIMASE"/>
    <property type="match status" value="1"/>
</dbReference>
<dbReference type="NCBIfam" id="TIGR01391">
    <property type="entry name" value="dnaG"/>
    <property type="match status" value="1"/>
</dbReference>
<dbReference type="GO" id="GO:0006269">
    <property type="term" value="P:DNA replication, synthesis of primer"/>
    <property type="evidence" value="ECO:0007669"/>
    <property type="project" value="UniProtKB-UniRule"/>
</dbReference>
<evidence type="ECO:0000256" key="7">
    <source>
        <dbReference type="ARBA" id="ARBA00022771"/>
    </source>
</evidence>
<dbReference type="Pfam" id="PF01807">
    <property type="entry name" value="Zn_ribbon_DnaG"/>
    <property type="match status" value="1"/>
</dbReference>
<evidence type="ECO:0000313" key="15">
    <source>
        <dbReference type="Proteomes" id="UP000275883"/>
    </source>
</evidence>
<comment type="similarity">
    <text evidence="12">Belongs to the DnaG primase family.</text>
</comment>
<dbReference type="GO" id="GO:0000428">
    <property type="term" value="C:DNA-directed RNA polymerase complex"/>
    <property type="evidence" value="ECO:0007669"/>
    <property type="project" value="UniProtKB-KW"/>
</dbReference>
<dbReference type="Gene3D" id="3.90.580.10">
    <property type="entry name" value="Zinc finger, CHC2-type domain"/>
    <property type="match status" value="1"/>
</dbReference>
<dbReference type="OrthoDB" id="9803773at2"/>
<dbReference type="InterPro" id="IPR006295">
    <property type="entry name" value="DNA_primase_DnaG"/>
</dbReference>
<keyword evidence="6 12" id="KW-0479">Metal-binding</keyword>
<dbReference type="KEGG" id="mstr:EGN60_02690"/>
<evidence type="ECO:0000256" key="11">
    <source>
        <dbReference type="ARBA" id="ARBA00023163"/>
    </source>
</evidence>
<accession>A0A3G8LHY7</accession>
<dbReference type="FunFam" id="3.90.580.10:FF:000001">
    <property type="entry name" value="DNA primase"/>
    <property type="match status" value="1"/>
</dbReference>
<evidence type="ECO:0000313" key="14">
    <source>
        <dbReference type="EMBL" id="AZG68845.1"/>
    </source>
</evidence>
<dbReference type="InterPro" id="IPR034151">
    <property type="entry name" value="TOPRIM_DnaG_bac"/>
</dbReference>
<keyword evidence="2 12" id="KW-0639">Primosome</keyword>
<dbReference type="InterPro" id="IPR006171">
    <property type="entry name" value="TOPRIM_dom"/>
</dbReference>
<name>A0A3G8LHY7_9MOLU</name>
<dbReference type="GO" id="GO:0005737">
    <property type="term" value="C:cytoplasm"/>
    <property type="evidence" value="ECO:0007669"/>
    <property type="project" value="TreeGrafter"/>
</dbReference>
<comment type="domain">
    <text evidence="12">Contains an N-terminal zinc-binding domain, a central core domain that contains the primase activity, and a C-terminal DnaB-binding domain.</text>
</comment>
<gene>
    <name evidence="12 14" type="primary">dnaG</name>
    <name evidence="14" type="ORF">EGN60_02690</name>
</gene>
<dbReference type="GO" id="GO:0003677">
    <property type="term" value="F:DNA binding"/>
    <property type="evidence" value="ECO:0007669"/>
    <property type="project" value="UniProtKB-KW"/>
</dbReference>
<keyword evidence="11 12" id="KW-0804">Transcription</keyword>
<dbReference type="SMART" id="SM00493">
    <property type="entry name" value="TOPRIM"/>
    <property type="match status" value="1"/>
</dbReference>
<feature type="zinc finger region" description="CHC2-type" evidence="12">
    <location>
        <begin position="40"/>
        <end position="64"/>
    </location>
</feature>
<dbReference type="InterPro" id="IPR036977">
    <property type="entry name" value="DNA_primase_Znf_CHC2"/>
</dbReference>
<protein>
    <recommendedName>
        <fullName evidence="12">DNA primase</fullName>
        <ecNumber evidence="12">2.7.7.101</ecNumber>
    </recommendedName>
</protein>
<organism evidence="14 15">
    <name type="scientific">Mycoplasma struthionis</name>
    <dbReference type="NCBI Taxonomy" id="538220"/>
    <lineage>
        <taxon>Bacteria</taxon>
        <taxon>Bacillati</taxon>
        <taxon>Mycoplasmatota</taxon>
        <taxon>Mollicutes</taxon>
        <taxon>Mycoplasmataceae</taxon>
        <taxon>Mycoplasma</taxon>
    </lineage>
</organism>
<keyword evidence="3 12" id="KW-0808">Transferase</keyword>
<dbReference type="SUPFAM" id="SSF56731">
    <property type="entry name" value="DNA primase core"/>
    <property type="match status" value="1"/>
</dbReference>
<evidence type="ECO:0000256" key="2">
    <source>
        <dbReference type="ARBA" id="ARBA00022515"/>
    </source>
</evidence>
<dbReference type="GO" id="GO:1990077">
    <property type="term" value="C:primosome complex"/>
    <property type="evidence" value="ECO:0007669"/>
    <property type="project" value="UniProtKB-KW"/>
</dbReference>
<dbReference type="Gene3D" id="3.40.1360.10">
    <property type="match status" value="1"/>
</dbReference>
<dbReference type="PANTHER" id="PTHR30313:SF2">
    <property type="entry name" value="DNA PRIMASE"/>
    <property type="match status" value="1"/>
</dbReference>
<dbReference type="InterPro" id="IPR002694">
    <property type="entry name" value="Znf_CHC2"/>
</dbReference>
<dbReference type="Pfam" id="PF08275">
    <property type="entry name" value="DNAG_N"/>
    <property type="match status" value="1"/>
</dbReference>
<evidence type="ECO:0000256" key="6">
    <source>
        <dbReference type="ARBA" id="ARBA00022723"/>
    </source>
</evidence>
<comment type="cofactor">
    <cofactor evidence="12">
        <name>Zn(2+)</name>
        <dbReference type="ChEBI" id="CHEBI:29105"/>
    </cofactor>
    <text evidence="12">Binds 1 zinc ion per monomer.</text>
</comment>
<evidence type="ECO:0000256" key="8">
    <source>
        <dbReference type="ARBA" id="ARBA00022833"/>
    </source>
</evidence>
<dbReference type="CDD" id="cd03364">
    <property type="entry name" value="TOPRIM_DnaG_primases"/>
    <property type="match status" value="1"/>
</dbReference>
<sequence length="619" mass="72263">MNNIDKENIWNKVLEKTDLVSVISEFVALSKKGKNYVANCPFHGEATPSFYVNAEKRVWKCFGCNKAGNALKFLEYHLHISPLEALKKLAEKANIDLSKHDSFFTNSENNTELKKLYEINKAVNEYFQYQMMMKKTPELYAFIKKRNLTREIIKEFEIGFASSNESLYNYLVSQKFDNYTIANASLINSNQGNFFSNRLMFPIKNTYGDIVGFSGRDITSKSDPKYLNTAETLAFHKSEVIFNYYHAQSEILKTNEVYLVEGQFDAVALYKINYKNVVAIMGTSLTLDHLKLFKNCKINMFFDSDKAGIAATKKHLKTILYFKNQFSIEPVFIINNLNKDPDELYNLDNGITLKKVIENKIDLFTFLFKNFETLKNNNSISTVEKNKEYSYLFEHIYYLDAELQLLLKEKVINSNIMSKEVYESFYSNYAKPNFALDKSFIKKVNSQRNFIKEEIEAPNNFNINKNTEINNYFVNDFEIPNPKRKIKSNKQFFARSQLIVEIIKTVLVNPSYIDDISKFSTSFIRSNVTKETEEYRELVLYALKLMKNNIYIENNLEQTISDDKNLSQERKERLLKAYDNLKDIQTLDKITFQNQSNILFEDKSNPKNIFNLKRGQNGQ</sequence>
<dbReference type="Gene3D" id="3.90.980.10">
    <property type="entry name" value="DNA primase, catalytic core, N-terminal domain"/>
    <property type="match status" value="1"/>
</dbReference>
<evidence type="ECO:0000256" key="10">
    <source>
        <dbReference type="ARBA" id="ARBA00023125"/>
    </source>
</evidence>
<dbReference type="InterPro" id="IPR037068">
    <property type="entry name" value="DNA_primase_core_N_sf"/>
</dbReference>
<evidence type="ECO:0000259" key="13">
    <source>
        <dbReference type="PROSITE" id="PS50880"/>
    </source>
</evidence>
<keyword evidence="1 12" id="KW-0240">DNA-directed RNA polymerase</keyword>
<proteinExistence type="inferred from homology"/>
<feature type="domain" description="Toprim" evidence="13">
    <location>
        <begin position="255"/>
        <end position="334"/>
    </location>
</feature>
<dbReference type="InterPro" id="IPR013264">
    <property type="entry name" value="DNAG_N"/>
</dbReference>
<evidence type="ECO:0000256" key="4">
    <source>
        <dbReference type="ARBA" id="ARBA00022695"/>
    </source>
</evidence>
<dbReference type="AlphaFoldDB" id="A0A3G8LHY7"/>